<evidence type="ECO:0000256" key="3">
    <source>
        <dbReference type="ARBA" id="ARBA00022692"/>
    </source>
</evidence>
<feature type="transmembrane region" description="Helical" evidence="6">
    <location>
        <begin position="101"/>
        <end position="122"/>
    </location>
</feature>
<keyword evidence="3 6" id="KW-0812">Transmembrane</keyword>
<evidence type="ECO:0000259" key="7">
    <source>
        <dbReference type="Pfam" id="PF02656"/>
    </source>
</evidence>
<reference evidence="8" key="1">
    <citation type="journal article" date="2014" name="Int. J. Syst. Evol. Microbiol.">
        <title>Complete genome sequence of Corynebacterium casei LMG S-19264T (=DSM 44701T), isolated from a smear-ripened cheese.</title>
        <authorList>
            <consortium name="US DOE Joint Genome Institute (JGI-PGF)"/>
            <person name="Walter F."/>
            <person name="Albersmeier A."/>
            <person name="Kalinowski J."/>
            <person name="Ruckert C."/>
        </authorList>
    </citation>
    <scope>NUCLEOTIDE SEQUENCE</scope>
    <source>
        <strain evidence="8">CGMCC 4.7679</strain>
    </source>
</reference>
<dbReference type="Proteomes" id="UP000658656">
    <property type="component" value="Unassembled WGS sequence"/>
</dbReference>
<dbReference type="PANTHER" id="PTHR34187">
    <property type="entry name" value="FGR18P"/>
    <property type="match status" value="1"/>
</dbReference>
<dbReference type="AlphaFoldDB" id="A0A8H9MC47"/>
<keyword evidence="4 6" id="KW-1133">Transmembrane helix</keyword>
<dbReference type="InterPro" id="IPR003807">
    <property type="entry name" value="DUF202"/>
</dbReference>
<evidence type="ECO:0000313" key="8">
    <source>
        <dbReference type="EMBL" id="GHF60638.1"/>
    </source>
</evidence>
<dbReference type="InterPro" id="IPR052053">
    <property type="entry name" value="IM_YidH-like"/>
</dbReference>
<gene>
    <name evidence="8" type="primary">yidH</name>
    <name evidence="8" type="ORF">GCM10017566_37420</name>
</gene>
<keyword evidence="9" id="KW-1185">Reference proteome</keyword>
<evidence type="ECO:0000256" key="6">
    <source>
        <dbReference type="SAM" id="Phobius"/>
    </source>
</evidence>
<reference evidence="8" key="2">
    <citation type="submission" date="2020-09" db="EMBL/GenBank/DDBJ databases">
        <authorList>
            <person name="Sun Q."/>
            <person name="Zhou Y."/>
        </authorList>
    </citation>
    <scope>NUCLEOTIDE SEQUENCE</scope>
    <source>
        <strain evidence="8">CGMCC 4.7679</strain>
    </source>
</reference>
<name>A0A8H9MC47_9PSEU</name>
<comment type="subcellular location">
    <subcellularLocation>
        <location evidence="1">Cell membrane</location>
        <topology evidence="1">Multi-pass membrane protein</topology>
    </subcellularLocation>
</comment>
<evidence type="ECO:0000256" key="4">
    <source>
        <dbReference type="ARBA" id="ARBA00022989"/>
    </source>
</evidence>
<sequence>MRIMSAPPRRPHWYEEGEEPDYRFTLANERTFLAWLRTALALLAGAIALAQFVPAFPVPGLHAGLAALLALVGTVLAAFSYRRWARVQRAMRNGRPLPMTWLPFVVGWAAALAGVVVLVLVLTHPR</sequence>
<protein>
    <submittedName>
        <fullName evidence="8">Membrane protein</fullName>
    </submittedName>
</protein>
<keyword evidence="5 6" id="KW-0472">Membrane</keyword>
<feature type="transmembrane region" description="Helical" evidence="6">
    <location>
        <begin position="32"/>
        <end position="54"/>
    </location>
</feature>
<dbReference type="PANTHER" id="PTHR34187:SF2">
    <property type="entry name" value="DUF202 DOMAIN-CONTAINING PROTEIN"/>
    <property type="match status" value="1"/>
</dbReference>
<feature type="domain" description="DUF202" evidence="7">
    <location>
        <begin position="23"/>
        <end position="90"/>
    </location>
</feature>
<evidence type="ECO:0000313" key="9">
    <source>
        <dbReference type="Proteomes" id="UP000658656"/>
    </source>
</evidence>
<feature type="transmembrane region" description="Helical" evidence="6">
    <location>
        <begin position="60"/>
        <end position="81"/>
    </location>
</feature>
<accession>A0A8H9MC47</accession>
<dbReference type="EMBL" id="BNAV01000005">
    <property type="protein sequence ID" value="GHF60638.1"/>
    <property type="molecule type" value="Genomic_DNA"/>
</dbReference>
<dbReference type="GO" id="GO:0005886">
    <property type="term" value="C:plasma membrane"/>
    <property type="evidence" value="ECO:0007669"/>
    <property type="project" value="UniProtKB-SubCell"/>
</dbReference>
<comment type="caution">
    <text evidence="8">The sequence shown here is derived from an EMBL/GenBank/DDBJ whole genome shotgun (WGS) entry which is preliminary data.</text>
</comment>
<evidence type="ECO:0000256" key="1">
    <source>
        <dbReference type="ARBA" id="ARBA00004651"/>
    </source>
</evidence>
<organism evidence="8 9">
    <name type="scientific">Amycolatopsis bartoniae</name>
    <dbReference type="NCBI Taxonomy" id="941986"/>
    <lineage>
        <taxon>Bacteria</taxon>
        <taxon>Bacillati</taxon>
        <taxon>Actinomycetota</taxon>
        <taxon>Actinomycetes</taxon>
        <taxon>Pseudonocardiales</taxon>
        <taxon>Pseudonocardiaceae</taxon>
        <taxon>Amycolatopsis</taxon>
    </lineage>
</organism>
<dbReference type="Pfam" id="PF02656">
    <property type="entry name" value="DUF202"/>
    <property type="match status" value="1"/>
</dbReference>
<proteinExistence type="predicted"/>
<keyword evidence="2" id="KW-1003">Cell membrane</keyword>
<evidence type="ECO:0000256" key="2">
    <source>
        <dbReference type="ARBA" id="ARBA00022475"/>
    </source>
</evidence>
<evidence type="ECO:0000256" key="5">
    <source>
        <dbReference type="ARBA" id="ARBA00023136"/>
    </source>
</evidence>